<name>A0A550CV75_9AGAR</name>
<gene>
    <name evidence="2" type="ORF">BD626DRAFT_482444</name>
</gene>
<dbReference type="EMBL" id="VDMD01000002">
    <property type="protein sequence ID" value="TRM68675.1"/>
    <property type="molecule type" value="Genomic_DNA"/>
</dbReference>
<comment type="caution">
    <text evidence="2">The sequence shown here is derived from an EMBL/GenBank/DDBJ whole genome shotgun (WGS) entry which is preliminary data.</text>
</comment>
<dbReference type="Proteomes" id="UP000320762">
    <property type="component" value="Unassembled WGS sequence"/>
</dbReference>
<reference evidence="2 3" key="1">
    <citation type="journal article" date="2019" name="New Phytol.">
        <title>Comparative genomics reveals unique wood-decay strategies and fruiting body development in the Schizophyllaceae.</title>
        <authorList>
            <person name="Almasi E."/>
            <person name="Sahu N."/>
            <person name="Krizsan K."/>
            <person name="Balint B."/>
            <person name="Kovacs G.M."/>
            <person name="Kiss B."/>
            <person name="Cseklye J."/>
            <person name="Drula E."/>
            <person name="Henrissat B."/>
            <person name="Nagy I."/>
            <person name="Chovatia M."/>
            <person name="Adam C."/>
            <person name="LaButti K."/>
            <person name="Lipzen A."/>
            <person name="Riley R."/>
            <person name="Grigoriev I.V."/>
            <person name="Nagy L.G."/>
        </authorList>
    </citation>
    <scope>NUCLEOTIDE SEQUENCE [LARGE SCALE GENOMIC DNA]</scope>
    <source>
        <strain evidence="2 3">NL-1724</strain>
    </source>
</reference>
<protein>
    <submittedName>
        <fullName evidence="2">Uncharacterized protein</fullName>
    </submittedName>
</protein>
<accession>A0A550CV75</accession>
<proteinExistence type="predicted"/>
<evidence type="ECO:0000313" key="2">
    <source>
        <dbReference type="EMBL" id="TRM68675.1"/>
    </source>
</evidence>
<dbReference type="AlphaFoldDB" id="A0A550CV75"/>
<sequence>MKDTILHALAGGHRFPNLRTLSLQNIQGLTAKNLLDALQTRYMRGHRRPLTVEITSDVSTDISDRARILRITMKRIGPDDLLVRRSGSKRSQTKQPSSPI</sequence>
<feature type="region of interest" description="Disordered" evidence="1">
    <location>
        <begin position="80"/>
        <end position="100"/>
    </location>
</feature>
<organism evidence="2 3">
    <name type="scientific">Schizophyllum amplum</name>
    <dbReference type="NCBI Taxonomy" id="97359"/>
    <lineage>
        <taxon>Eukaryota</taxon>
        <taxon>Fungi</taxon>
        <taxon>Dikarya</taxon>
        <taxon>Basidiomycota</taxon>
        <taxon>Agaricomycotina</taxon>
        <taxon>Agaricomycetes</taxon>
        <taxon>Agaricomycetidae</taxon>
        <taxon>Agaricales</taxon>
        <taxon>Schizophyllaceae</taxon>
        <taxon>Schizophyllum</taxon>
    </lineage>
</organism>
<evidence type="ECO:0000313" key="3">
    <source>
        <dbReference type="Proteomes" id="UP000320762"/>
    </source>
</evidence>
<keyword evidence="3" id="KW-1185">Reference proteome</keyword>
<dbReference type="OrthoDB" id="10520637at2759"/>
<evidence type="ECO:0000256" key="1">
    <source>
        <dbReference type="SAM" id="MobiDB-lite"/>
    </source>
</evidence>